<keyword evidence="6" id="KW-0067">ATP-binding</keyword>
<dbReference type="Proteomes" id="UP001556367">
    <property type="component" value="Unassembled WGS sequence"/>
</dbReference>
<keyword evidence="1" id="KW-0479">Metal-binding</keyword>
<evidence type="ECO:0000256" key="1">
    <source>
        <dbReference type="ARBA" id="ARBA00022723"/>
    </source>
</evidence>
<evidence type="ECO:0000256" key="4">
    <source>
        <dbReference type="ARBA" id="ARBA00022801"/>
    </source>
</evidence>
<keyword evidence="5" id="KW-0862">Zinc</keyword>
<accession>A0ABR3JBH7</accession>
<dbReference type="PROSITE" id="PS51192">
    <property type="entry name" value="HELICASE_ATP_BIND_1"/>
    <property type="match status" value="1"/>
</dbReference>
<name>A0ABR3JBH7_9AGAR</name>
<evidence type="ECO:0000256" key="5">
    <source>
        <dbReference type="ARBA" id="ARBA00022833"/>
    </source>
</evidence>
<keyword evidence="11" id="KW-1185">Reference proteome</keyword>
<evidence type="ECO:0000256" key="7">
    <source>
        <dbReference type="SAM" id="MobiDB-lite"/>
    </source>
</evidence>
<dbReference type="SUPFAM" id="SSF52540">
    <property type="entry name" value="P-loop containing nucleoside triphosphate hydrolases"/>
    <property type="match status" value="2"/>
</dbReference>
<dbReference type="CDD" id="cd18793">
    <property type="entry name" value="SF2_C_SNF"/>
    <property type="match status" value="1"/>
</dbReference>
<reference evidence="11" key="1">
    <citation type="submission" date="2024-06" db="EMBL/GenBank/DDBJ databases">
        <title>Multi-omics analyses provide insights into the biosynthesis of the anticancer antibiotic pleurotin in Hohenbuehelia grisea.</title>
        <authorList>
            <person name="Weaver J.A."/>
            <person name="Alberti F."/>
        </authorList>
    </citation>
    <scope>NUCLEOTIDE SEQUENCE [LARGE SCALE GENOMIC DNA]</scope>
    <source>
        <strain evidence="11">T-177</strain>
    </source>
</reference>
<organism evidence="10 11">
    <name type="scientific">Hohenbuehelia grisea</name>
    <dbReference type="NCBI Taxonomy" id="104357"/>
    <lineage>
        <taxon>Eukaryota</taxon>
        <taxon>Fungi</taxon>
        <taxon>Dikarya</taxon>
        <taxon>Basidiomycota</taxon>
        <taxon>Agaricomycotina</taxon>
        <taxon>Agaricomycetes</taxon>
        <taxon>Agaricomycetidae</taxon>
        <taxon>Agaricales</taxon>
        <taxon>Pleurotineae</taxon>
        <taxon>Pleurotaceae</taxon>
        <taxon>Hohenbuehelia</taxon>
    </lineage>
</organism>
<dbReference type="InterPro" id="IPR027417">
    <property type="entry name" value="P-loop_NTPase"/>
</dbReference>
<feature type="domain" description="Helicase ATP-binding" evidence="8">
    <location>
        <begin position="205"/>
        <end position="370"/>
    </location>
</feature>
<evidence type="ECO:0000313" key="10">
    <source>
        <dbReference type="EMBL" id="KAL0953043.1"/>
    </source>
</evidence>
<dbReference type="SMART" id="SM00249">
    <property type="entry name" value="PHD"/>
    <property type="match status" value="1"/>
</dbReference>
<feature type="compositionally biased region" description="Basic and acidic residues" evidence="7">
    <location>
        <begin position="67"/>
        <end position="88"/>
    </location>
</feature>
<feature type="region of interest" description="Disordered" evidence="7">
    <location>
        <begin position="740"/>
        <end position="769"/>
    </location>
</feature>
<feature type="compositionally biased region" description="Basic and acidic residues" evidence="7">
    <location>
        <begin position="759"/>
        <end position="769"/>
    </location>
</feature>
<keyword evidence="4" id="KW-0378">Hydrolase</keyword>
<feature type="compositionally biased region" description="Low complexity" evidence="7">
    <location>
        <begin position="95"/>
        <end position="110"/>
    </location>
</feature>
<dbReference type="InterPro" id="IPR014001">
    <property type="entry name" value="Helicase_ATP-bd"/>
</dbReference>
<keyword evidence="3" id="KW-0863">Zinc-finger</keyword>
<comment type="caution">
    <text evidence="10">The sequence shown here is derived from an EMBL/GenBank/DDBJ whole genome shotgun (WGS) entry which is preliminary data.</text>
</comment>
<dbReference type="Pfam" id="PF00271">
    <property type="entry name" value="Helicase_C"/>
    <property type="match status" value="1"/>
</dbReference>
<evidence type="ECO:0000256" key="3">
    <source>
        <dbReference type="ARBA" id="ARBA00022771"/>
    </source>
</evidence>
<dbReference type="InterPro" id="IPR001965">
    <property type="entry name" value="Znf_PHD"/>
</dbReference>
<evidence type="ECO:0000259" key="9">
    <source>
        <dbReference type="PROSITE" id="PS51194"/>
    </source>
</evidence>
<dbReference type="SUPFAM" id="SSF57903">
    <property type="entry name" value="FYVE/PHD zinc finger"/>
    <property type="match status" value="1"/>
</dbReference>
<dbReference type="PROSITE" id="PS01359">
    <property type="entry name" value="ZF_PHD_1"/>
    <property type="match status" value="1"/>
</dbReference>
<dbReference type="Gene3D" id="3.40.50.10810">
    <property type="entry name" value="Tandem AAA-ATPase domain"/>
    <property type="match status" value="1"/>
</dbReference>
<feature type="domain" description="Helicase C-terminal" evidence="9">
    <location>
        <begin position="530"/>
        <end position="694"/>
    </location>
</feature>
<dbReference type="Gene3D" id="3.30.40.10">
    <property type="entry name" value="Zinc/RING finger domain, C3HC4 (zinc finger)"/>
    <property type="match status" value="1"/>
</dbReference>
<dbReference type="InterPro" id="IPR019786">
    <property type="entry name" value="Zinc_finger_PHD-type_CS"/>
</dbReference>
<evidence type="ECO:0000256" key="6">
    <source>
        <dbReference type="ARBA" id="ARBA00022840"/>
    </source>
</evidence>
<dbReference type="Gene3D" id="3.40.50.300">
    <property type="entry name" value="P-loop containing nucleotide triphosphate hydrolases"/>
    <property type="match status" value="1"/>
</dbReference>
<protein>
    <submittedName>
        <fullName evidence="10">Uncharacterized protein</fullName>
    </submittedName>
</protein>
<dbReference type="EMBL" id="JASNQZ010000010">
    <property type="protein sequence ID" value="KAL0953043.1"/>
    <property type="molecule type" value="Genomic_DNA"/>
</dbReference>
<feature type="region of interest" description="Disordered" evidence="7">
    <location>
        <begin position="53"/>
        <end position="130"/>
    </location>
</feature>
<dbReference type="Pfam" id="PF00176">
    <property type="entry name" value="SNF2-rel_dom"/>
    <property type="match status" value="1"/>
</dbReference>
<dbReference type="InterPro" id="IPR049730">
    <property type="entry name" value="SNF2/RAD54-like_C"/>
</dbReference>
<dbReference type="InterPro" id="IPR000330">
    <property type="entry name" value="SNF2_N"/>
</dbReference>
<dbReference type="InterPro" id="IPR013083">
    <property type="entry name" value="Znf_RING/FYVE/PHD"/>
</dbReference>
<keyword evidence="2" id="KW-0547">Nucleotide-binding</keyword>
<dbReference type="InterPro" id="IPR001650">
    <property type="entry name" value="Helicase_C-like"/>
</dbReference>
<dbReference type="SMART" id="SM00487">
    <property type="entry name" value="DEXDc"/>
    <property type="match status" value="1"/>
</dbReference>
<feature type="compositionally biased region" description="Basic and acidic residues" evidence="7">
    <location>
        <begin position="740"/>
        <end position="752"/>
    </location>
</feature>
<proteinExistence type="predicted"/>
<dbReference type="SMART" id="SM00490">
    <property type="entry name" value="HELICc"/>
    <property type="match status" value="1"/>
</dbReference>
<dbReference type="InterPro" id="IPR038718">
    <property type="entry name" value="SNF2-like_sf"/>
</dbReference>
<gene>
    <name evidence="10" type="ORF">HGRIS_007245</name>
</gene>
<evidence type="ECO:0000259" key="8">
    <source>
        <dbReference type="PROSITE" id="PS51192"/>
    </source>
</evidence>
<dbReference type="CDD" id="cd17919">
    <property type="entry name" value="DEXHc_Snf"/>
    <property type="match status" value="1"/>
</dbReference>
<dbReference type="PANTHER" id="PTHR10799">
    <property type="entry name" value="SNF2/RAD54 HELICASE FAMILY"/>
    <property type="match status" value="1"/>
</dbReference>
<evidence type="ECO:0000313" key="11">
    <source>
        <dbReference type="Proteomes" id="UP001556367"/>
    </source>
</evidence>
<evidence type="ECO:0000256" key="2">
    <source>
        <dbReference type="ARBA" id="ARBA00022741"/>
    </source>
</evidence>
<sequence>MTSTVSLASVNGMKLEAQEVEDMLLEPACPPSTFYSLSAPVVTKHATFAVLNNEPDENKPSIAPDAQLRRSTRERWPTNKQLPEDSPPRKRKRALSTSAAQNSATAAAVSKKAKKDAKKKADTALTHKHREERDAAQKIWFYRHKDIFQPLLPSTTYFDQLRKDMSAGILQNASYVPMEELDAQPSLISGGQMKDYQLHGLSFLVWMYRNGMNCILGDEMGLGKTLQTLSLLAYIKERDHTPRPPHLIICPLSVLSSWEAEAARWVPSLRTVRFHGPATERNRLKESLKDADFDIVIATYESYSGDDGWFKARRWTYCVLDEGHRIKNSETDVSHKLQGLGSMHRLILTGTPMQNNLVELWSLLHWLYPNVFTQASERLFRDSFDITRGMYEVSVLTSARNLLSTIMLRRTKASVELSVPPRDEITVFLPMTEAQRFWTYRLLTKMDTPDLDEIFGPKTEENEQVDAGRQEVLKHLACQVAGGGKQWKMLMGLLIQLRQVCNHPYILPDAEPLPITQGEHLVAASSKFSAIDKLLADILPTGERVIIFSQYTGMLDLLEDFMNLRSISYARLDGSTPRPRRALDIKLFQQDRSPYQVYLISTKAGGLGINLTKATHVIMCDSDWNPQNDLQAIARAHRIGQTKAVKVYRLICRGSVEDQMLDRIRRKLFLSLKVMGSDNLTSSEGPSLRSSELLDILRKGSSVLASDGSACTGMDLTTFLKSDIADILEASRASERARVAKMRQELQSESESKPQLGEVKTEENSEQLVRDAEEEERRLLSGVAQVSCRMFDGKVIQKVKDNKDIAAEWSALEKRARVDRTIRLGGMTFLIEPPPIERATKVSKPAKQSKRAFEWEDWCNVCRDGGRLLLCNLCPRVFHAECQGLTAHDLSVTARIMCSQHSCSSCARNTAQCGGMLFKCRSCPQAFCDDCMPDGDIFAWGESIPEFEFLGYPAKSTSYYIKCHECLEHFKTHPEEGKAWEKEFELAEQRLRRSIHQ</sequence>
<dbReference type="PROSITE" id="PS51194">
    <property type="entry name" value="HELICASE_CTER"/>
    <property type="match status" value="1"/>
</dbReference>
<dbReference type="InterPro" id="IPR011011">
    <property type="entry name" value="Znf_FYVE_PHD"/>
</dbReference>